<dbReference type="Pfam" id="PF02891">
    <property type="entry name" value="zf-MIZ"/>
    <property type="match status" value="1"/>
</dbReference>
<dbReference type="InterPro" id="IPR003034">
    <property type="entry name" value="SAP_dom"/>
</dbReference>
<evidence type="ECO:0000256" key="4">
    <source>
        <dbReference type="ARBA" id="ARBA00022723"/>
    </source>
</evidence>
<evidence type="ECO:0000259" key="10">
    <source>
        <dbReference type="PROSITE" id="PS50800"/>
    </source>
</evidence>
<proteinExistence type="inferred from homology"/>
<feature type="domain" description="SAP" evidence="10">
    <location>
        <begin position="19"/>
        <end position="53"/>
    </location>
</feature>
<dbReference type="GO" id="GO:0061665">
    <property type="term" value="F:SUMO ligase activity"/>
    <property type="evidence" value="ECO:0007669"/>
    <property type="project" value="TreeGrafter"/>
</dbReference>
<sequence length="666" mass="72954">MASASGSLQSQGHAIETRIKTLVNNELREICRGEGLLVSGIKSQLQKRIIDYLDSLIQQGDQQALFELRHRVYNGGKPPLPGGTPTFASPSRVAAAAAAPSHPLESGSMPSKYGEKAFGGQHQGLTGSRPLYVTPLNFKRSPFYTIREALTRTLDMPVYSSHRNTMVLPLKLPGPYVNHLRTDSSLRILLYCAAGDVPKGTEVDITFPTQLEIKVGGEEVKANFKGLKNKPGSTRPADITGFIKREPDFPNQIHVTYALTHKAHEKQIFNLVALLVQKHSVEELVRRIEDRGVISKARVISDMVMKNSDEDIVATSSIMSLKDPVSYTRIAIPIRSTACTHNQCFDASSFLQLQEQAPLWKCPVCDKALQFEHLAVDQYVQEILANTSSSVDQVNIEPNATWSPVGANNSRSNGRSNGIANGHNSDDDDDSDEDLVEITKPKQPVMKVEASNVPFSFSKLTPPNQSSMTPPVPPAASASSSGPRPGQKRKSEVIDLTLSDDDEPPAKKPHYSTPISLPDYVQQKNGYPAYPRSNHYALNTNGNVSHQVQAHTLPAIRGTSRFINSVVNPTNTAPYSSPARSPAGSNREPISLVSSPPHRPSPPRLDYSNNMSIPTNSTTRPSPYPGLPRPPDFPRRHIEQPIRISEQRNALLNLASGRDPHDYSPS</sequence>
<dbReference type="GO" id="GO:0016925">
    <property type="term" value="P:protein sumoylation"/>
    <property type="evidence" value="ECO:0007669"/>
    <property type="project" value="UniProtKB-UniPathway"/>
</dbReference>
<comment type="pathway">
    <text evidence="1">Protein modification; protein sumoylation.</text>
</comment>
<dbReference type="Pfam" id="PF14324">
    <property type="entry name" value="PINIT"/>
    <property type="match status" value="1"/>
</dbReference>
<reference evidence="13 15" key="1">
    <citation type="submission" date="2019-11" db="EMBL/GenBank/DDBJ databases">
        <title>Venturia inaequalis Genome Resource.</title>
        <authorList>
            <person name="Lichtner F.J."/>
        </authorList>
    </citation>
    <scope>NUCLEOTIDE SEQUENCE [LARGE SCALE GENOMIC DNA]</scope>
    <source>
        <strain evidence="14 16">120213</strain>
        <strain evidence="13">Bline_iso_100314</strain>
    </source>
</reference>
<evidence type="ECO:0000259" key="11">
    <source>
        <dbReference type="PROSITE" id="PS51044"/>
    </source>
</evidence>
<dbReference type="GO" id="GO:0008270">
    <property type="term" value="F:zinc ion binding"/>
    <property type="evidence" value="ECO:0007669"/>
    <property type="project" value="UniProtKB-KW"/>
</dbReference>
<dbReference type="UniPathway" id="UPA00886"/>
<evidence type="ECO:0000313" key="16">
    <source>
        <dbReference type="Proteomes" id="UP000447873"/>
    </source>
</evidence>
<gene>
    <name evidence="13" type="ORF">BLS_004235</name>
    <name evidence="14" type="ORF">EG328_001450</name>
</gene>
<evidence type="ECO:0000256" key="2">
    <source>
        <dbReference type="ARBA" id="ARBA00005383"/>
    </source>
</evidence>
<feature type="compositionally biased region" description="Polar residues" evidence="9">
    <location>
        <begin position="607"/>
        <end position="620"/>
    </location>
</feature>
<keyword evidence="3" id="KW-0808">Transferase</keyword>
<dbReference type="Proteomes" id="UP000447873">
    <property type="component" value="Unassembled WGS sequence"/>
</dbReference>
<protein>
    <submittedName>
        <fullName evidence="13">Uncharacterized protein</fullName>
    </submittedName>
</protein>
<dbReference type="AlphaFoldDB" id="A0A8H3YSN6"/>
<evidence type="ECO:0000256" key="9">
    <source>
        <dbReference type="SAM" id="MobiDB-lite"/>
    </source>
</evidence>
<evidence type="ECO:0000256" key="1">
    <source>
        <dbReference type="ARBA" id="ARBA00004718"/>
    </source>
</evidence>
<evidence type="ECO:0000313" key="13">
    <source>
        <dbReference type="EMBL" id="KAE9971949.1"/>
    </source>
</evidence>
<dbReference type="Proteomes" id="UP000433883">
    <property type="component" value="Unassembled WGS sequence"/>
</dbReference>
<dbReference type="GO" id="GO:0000785">
    <property type="term" value="C:chromatin"/>
    <property type="evidence" value="ECO:0007669"/>
    <property type="project" value="TreeGrafter"/>
</dbReference>
<feature type="compositionally biased region" description="Low complexity" evidence="9">
    <location>
        <begin position="475"/>
        <end position="485"/>
    </location>
</feature>
<accession>A0A8H3YSN6</accession>
<dbReference type="PROSITE" id="PS51044">
    <property type="entry name" value="ZF_SP_RING"/>
    <property type="match status" value="1"/>
</dbReference>
<name>A0A8H3YSN6_VENIN</name>
<evidence type="ECO:0000256" key="3">
    <source>
        <dbReference type="ARBA" id="ARBA00022679"/>
    </source>
</evidence>
<keyword evidence="7" id="KW-0862">Zinc</keyword>
<dbReference type="InterPro" id="IPR038654">
    <property type="entry name" value="PINIT_sf"/>
</dbReference>
<feature type="region of interest" description="Disordered" evidence="9">
    <location>
        <begin position="400"/>
        <end position="434"/>
    </location>
</feature>
<dbReference type="PANTHER" id="PTHR10782:SF100">
    <property type="entry name" value="LIGASE SIZA, PUTATIVE (AFU_ORTHOLOGUE AFUA_6G05240)-RELATED"/>
    <property type="match status" value="1"/>
</dbReference>
<evidence type="ECO:0000313" key="15">
    <source>
        <dbReference type="Proteomes" id="UP000433883"/>
    </source>
</evidence>
<evidence type="ECO:0000256" key="7">
    <source>
        <dbReference type="ARBA" id="ARBA00022833"/>
    </source>
</evidence>
<keyword evidence="6" id="KW-0833">Ubl conjugation pathway</keyword>
<feature type="compositionally biased region" description="Pro residues" evidence="9">
    <location>
        <begin position="622"/>
        <end position="631"/>
    </location>
</feature>
<dbReference type="InterPro" id="IPR023321">
    <property type="entry name" value="PINIT"/>
</dbReference>
<dbReference type="EMBL" id="WNWS01000135">
    <property type="protein sequence ID" value="KAE9978452.1"/>
    <property type="molecule type" value="Genomic_DNA"/>
</dbReference>
<organism evidence="13 15">
    <name type="scientific">Venturia inaequalis</name>
    <name type="common">Apple scab fungus</name>
    <dbReference type="NCBI Taxonomy" id="5025"/>
    <lineage>
        <taxon>Eukaryota</taxon>
        <taxon>Fungi</taxon>
        <taxon>Dikarya</taxon>
        <taxon>Ascomycota</taxon>
        <taxon>Pezizomycotina</taxon>
        <taxon>Dothideomycetes</taxon>
        <taxon>Pleosporomycetidae</taxon>
        <taxon>Venturiales</taxon>
        <taxon>Venturiaceae</taxon>
        <taxon>Venturia</taxon>
    </lineage>
</organism>
<dbReference type="InterPro" id="IPR004181">
    <property type="entry name" value="Znf_MIZ"/>
</dbReference>
<feature type="region of interest" description="Disordered" evidence="9">
    <location>
        <begin position="572"/>
        <end position="639"/>
    </location>
</feature>
<evidence type="ECO:0000256" key="6">
    <source>
        <dbReference type="ARBA" id="ARBA00022786"/>
    </source>
</evidence>
<evidence type="ECO:0000313" key="14">
    <source>
        <dbReference type="EMBL" id="KAE9978452.1"/>
    </source>
</evidence>
<feature type="compositionally biased region" description="Polar residues" evidence="9">
    <location>
        <begin position="456"/>
        <end position="465"/>
    </location>
</feature>
<keyword evidence="4" id="KW-0479">Metal-binding</keyword>
<dbReference type="InterPro" id="IPR013083">
    <property type="entry name" value="Znf_RING/FYVE/PHD"/>
</dbReference>
<dbReference type="Pfam" id="PF02037">
    <property type="entry name" value="SAP"/>
    <property type="match status" value="1"/>
</dbReference>
<feature type="domain" description="PINIT" evidence="12">
    <location>
        <begin position="123"/>
        <end position="279"/>
    </location>
</feature>
<dbReference type="Gene3D" id="2.60.120.780">
    <property type="entry name" value="PINIT domain"/>
    <property type="match status" value="1"/>
</dbReference>
<evidence type="ECO:0000256" key="5">
    <source>
        <dbReference type="ARBA" id="ARBA00022771"/>
    </source>
</evidence>
<dbReference type="PANTHER" id="PTHR10782">
    <property type="entry name" value="ZINC FINGER MIZ DOMAIN-CONTAINING PROTEIN"/>
    <property type="match status" value="1"/>
</dbReference>
<feature type="region of interest" description="Disordered" evidence="9">
    <location>
        <begin position="456"/>
        <end position="534"/>
    </location>
</feature>
<comment type="caution">
    <text evidence="13">The sequence shown here is derived from an EMBL/GenBank/DDBJ whole genome shotgun (WGS) entry which is preliminary data.</text>
</comment>
<feature type="compositionally biased region" description="Low complexity" evidence="9">
    <location>
        <begin position="406"/>
        <end position="422"/>
    </location>
</feature>
<keyword evidence="5 8" id="KW-0863">Zinc-finger</keyword>
<feature type="region of interest" description="Disordered" evidence="9">
    <location>
        <begin position="76"/>
        <end position="109"/>
    </location>
</feature>
<comment type="similarity">
    <text evidence="2">Belongs to the PIAS family.</text>
</comment>
<feature type="domain" description="SP-RING-type" evidence="11">
    <location>
        <begin position="308"/>
        <end position="389"/>
    </location>
</feature>
<dbReference type="PROSITE" id="PS50800">
    <property type="entry name" value="SAP"/>
    <property type="match status" value="1"/>
</dbReference>
<evidence type="ECO:0000256" key="8">
    <source>
        <dbReference type="PROSITE-ProRule" id="PRU00452"/>
    </source>
</evidence>
<dbReference type="PROSITE" id="PS51466">
    <property type="entry name" value="PINIT"/>
    <property type="match status" value="1"/>
</dbReference>
<evidence type="ECO:0000259" key="12">
    <source>
        <dbReference type="PROSITE" id="PS51466"/>
    </source>
</evidence>
<dbReference type="SMART" id="SM00513">
    <property type="entry name" value="SAP"/>
    <property type="match status" value="1"/>
</dbReference>
<dbReference type="EMBL" id="WNWQ01000278">
    <property type="protein sequence ID" value="KAE9971949.1"/>
    <property type="molecule type" value="Genomic_DNA"/>
</dbReference>
<dbReference type="Gene3D" id="3.30.40.10">
    <property type="entry name" value="Zinc/RING finger domain, C3HC4 (zinc finger)"/>
    <property type="match status" value="1"/>
</dbReference>